<reference evidence="3 5" key="2">
    <citation type="journal article" date="2019" name="Science, e1252229">
        <title>Invertible promoters mediate bacterial phase variation, antibiotic resistance, and host adaptation in the gut.</title>
        <authorList>
            <person name="Jiang X."/>
            <person name="Hall A.B."/>
            <person name="Arthur T.D."/>
            <person name="Plichta D.R."/>
            <person name="Covington C.T."/>
            <person name="Poyet M."/>
            <person name="Crothers J."/>
            <person name="Moses P.L."/>
            <person name="Tolonen A.C."/>
            <person name="Vlamakis H."/>
            <person name="Alm E.J."/>
            <person name="Xavier R.J."/>
        </authorList>
    </citation>
    <scope>NUCLEOTIDE SEQUENCE [LARGE SCALE GENOMIC DNA]</scope>
    <source>
        <strain evidence="5">af_0058</strain>
        <strain evidence="3">Af_0058</strain>
    </source>
</reference>
<comment type="caution">
    <text evidence="2">The sequence shown here is derived from an EMBL/GenBank/DDBJ whole genome shotgun (WGS) entry which is preliminary data.</text>
</comment>
<evidence type="ECO:0000313" key="2">
    <source>
        <dbReference type="EMBL" id="RHH17809.1"/>
    </source>
</evidence>
<accession>A0A414W0G9</accession>
<dbReference type="EMBL" id="QRJH01000005">
    <property type="protein sequence ID" value="RHH17809.1"/>
    <property type="molecule type" value="Genomic_DNA"/>
</dbReference>
<gene>
    <name evidence="2" type="ORF">DW222_10395</name>
    <name evidence="3" type="ORF">EAI82_05040</name>
</gene>
<proteinExistence type="predicted"/>
<sequence length="463" mass="52690">MNKKLRKNLGIFLISLSSATVLLGSGSEIEAAKRKDYSLNGDKNETEDENKDFEEQVKEFYENNIRTYVEKIDEASAFHNGMAEIKFWVGDMSYRGFIDTEGKMKFYIPLESGNYSENTGLDNGYVTHFINDTLFVIDSEGNILSHYDKNQVVCYGGGYTWVREDSSNDWNDAGTCKYTFYDPSGAEVQDVSFSVSNDQSYQESFRYHGDGAFSYQTMENEVNDTFCFYFTGNAQKQQYNTSFMRDRDDQFESGYVLDLYQDEDGMCHIERMSNQGEYQDIVIPKECSTEDGASWYIRGKSENYILLSDSTGTLVAYDIQNSAFQRYTGQYAGSLNCDYSGLQGNVIAVKIYGKNDKDYVGLINIENMTEIGEPIETNDFQLAKEVLITYWDDKKVMYDLNGNETFTCGYYADVYSAGEGATVMSDDSGYHYVKSDGSDFFPDGIDYDNARNLDVDLRKQTIG</sequence>
<dbReference type="Proteomes" id="UP000293506">
    <property type="component" value="Unassembled WGS sequence"/>
</dbReference>
<dbReference type="EMBL" id="RCXQ01000003">
    <property type="protein sequence ID" value="RYT67884.1"/>
    <property type="molecule type" value="Genomic_DNA"/>
</dbReference>
<dbReference type="Proteomes" id="UP000284024">
    <property type="component" value="Unassembled WGS sequence"/>
</dbReference>
<evidence type="ECO:0000313" key="5">
    <source>
        <dbReference type="Proteomes" id="UP000293506"/>
    </source>
</evidence>
<dbReference type="AlphaFoldDB" id="A0A414W0G9"/>
<evidence type="ECO:0008006" key="6">
    <source>
        <dbReference type="Google" id="ProtNLM"/>
    </source>
</evidence>
<keyword evidence="1" id="KW-0732">Signal</keyword>
<dbReference type="GeneID" id="79803105"/>
<organism evidence="2 4">
    <name type="scientific">Blautia obeum</name>
    <dbReference type="NCBI Taxonomy" id="40520"/>
    <lineage>
        <taxon>Bacteria</taxon>
        <taxon>Bacillati</taxon>
        <taxon>Bacillota</taxon>
        <taxon>Clostridia</taxon>
        <taxon>Lachnospirales</taxon>
        <taxon>Lachnospiraceae</taxon>
        <taxon>Blautia</taxon>
    </lineage>
</organism>
<name>A0A414W0G9_9FIRM</name>
<feature type="signal peptide" evidence="1">
    <location>
        <begin position="1"/>
        <end position="23"/>
    </location>
</feature>
<evidence type="ECO:0000313" key="4">
    <source>
        <dbReference type="Proteomes" id="UP000284024"/>
    </source>
</evidence>
<dbReference type="RefSeq" id="WP_005422059.1">
    <property type="nucleotide sequence ID" value="NZ_JAAILP010000014.1"/>
</dbReference>
<evidence type="ECO:0000313" key="3">
    <source>
        <dbReference type="EMBL" id="RYT67884.1"/>
    </source>
</evidence>
<feature type="chain" id="PRO_5044602578" description="WG repeat-containing protein" evidence="1">
    <location>
        <begin position="24"/>
        <end position="463"/>
    </location>
</feature>
<evidence type="ECO:0000256" key="1">
    <source>
        <dbReference type="SAM" id="SignalP"/>
    </source>
</evidence>
<protein>
    <recommendedName>
        <fullName evidence="6">WG repeat-containing protein</fullName>
    </recommendedName>
</protein>
<reference evidence="2 4" key="1">
    <citation type="submission" date="2018-08" db="EMBL/GenBank/DDBJ databases">
        <title>A genome reference for cultivated species of the human gut microbiota.</title>
        <authorList>
            <person name="Zou Y."/>
            <person name="Xue W."/>
            <person name="Luo G."/>
        </authorList>
    </citation>
    <scope>NUCLEOTIDE SEQUENCE [LARGE SCALE GENOMIC DNA]</scope>
    <source>
        <strain evidence="2 4">AM18-2AC</strain>
    </source>
</reference>